<dbReference type="Pfam" id="PF12599">
    <property type="entry name" value="DUF3768"/>
    <property type="match status" value="1"/>
</dbReference>
<name>A0ABQ6BB26_9BRAD</name>
<evidence type="ECO:0000313" key="1">
    <source>
        <dbReference type="EMBL" id="GLR90900.1"/>
    </source>
</evidence>
<gene>
    <name evidence="1" type="ORF">GCM10007857_76160</name>
</gene>
<keyword evidence="2" id="KW-1185">Reference proteome</keyword>
<evidence type="ECO:0000313" key="2">
    <source>
        <dbReference type="Proteomes" id="UP001156905"/>
    </source>
</evidence>
<evidence type="ECO:0008006" key="3">
    <source>
        <dbReference type="Google" id="ProtNLM"/>
    </source>
</evidence>
<dbReference type="EMBL" id="BSOW01000039">
    <property type="protein sequence ID" value="GLR90900.1"/>
    <property type="molecule type" value="Genomic_DNA"/>
</dbReference>
<accession>A0ABQ6BB26</accession>
<dbReference type="RefSeq" id="WP_284273966.1">
    <property type="nucleotide sequence ID" value="NZ_BSOW01000039.1"/>
</dbReference>
<sequence length="112" mass="12665">MLNDTQADKIRSLNDSFRRNLVIGGTVLLTQGVACLEPDLLAELLESVRKFDSFTRDNDPHGEHDFGSIDLGADRYFFKIDYYDQTGTMGSPDPADPTVTRRVMTIMRADEY</sequence>
<comment type="caution">
    <text evidence="1">The sequence shown here is derived from an EMBL/GenBank/DDBJ whole genome shotgun (WGS) entry which is preliminary data.</text>
</comment>
<dbReference type="Proteomes" id="UP001156905">
    <property type="component" value="Unassembled WGS sequence"/>
</dbReference>
<reference evidence="2" key="1">
    <citation type="journal article" date="2019" name="Int. J. Syst. Evol. Microbiol.">
        <title>The Global Catalogue of Microorganisms (GCM) 10K type strain sequencing project: providing services to taxonomists for standard genome sequencing and annotation.</title>
        <authorList>
            <consortium name="The Broad Institute Genomics Platform"/>
            <consortium name="The Broad Institute Genome Sequencing Center for Infectious Disease"/>
            <person name="Wu L."/>
            <person name="Ma J."/>
        </authorList>
    </citation>
    <scope>NUCLEOTIDE SEQUENCE [LARGE SCALE GENOMIC DNA]</scope>
    <source>
        <strain evidence="2">NBRC 102520</strain>
    </source>
</reference>
<dbReference type="InterPro" id="IPR022243">
    <property type="entry name" value="DUF3768"/>
</dbReference>
<proteinExistence type="predicted"/>
<organism evidence="1 2">
    <name type="scientific">Bradyrhizobium iriomotense</name>
    <dbReference type="NCBI Taxonomy" id="441950"/>
    <lineage>
        <taxon>Bacteria</taxon>
        <taxon>Pseudomonadati</taxon>
        <taxon>Pseudomonadota</taxon>
        <taxon>Alphaproteobacteria</taxon>
        <taxon>Hyphomicrobiales</taxon>
        <taxon>Nitrobacteraceae</taxon>
        <taxon>Bradyrhizobium</taxon>
    </lineage>
</organism>
<protein>
    <recommendedName>
        <fullName evidence="3">DUF3768 domain-containing protein</fullName>
    </recommendedName>
</protein>